<evidence type="ECO:0000313" key="6">
    <source>
        <dbReference type="Proteomes" id="UP000310017"/>
    </source>
</evidence>
<dbReference type="PANTHER" id="PTHR44858">
    <property type="entry name" value="TETRATRICOPEPTIDE REPEAT PROTEIN 6"/>
    <property type="match status" value="1"/>
</dbReference>
<dbReference type="KEGG" id="asag:FGM00_11860"/>
<sequence length="287" mass="32489">MMKRTGLIVCTMFALINTYAQTAEDFYNQGMKKAYSGELEAAIALLDKSIELNADEYVAWYNRGMAKAMLRREKEAIEDFNRTIALYPGYKKVYLNRGTSRKHLTDYDGAMADYNKAIELDSSYVDAYYNRGLLYELLDKKEVACLDFNKSLELGSYKAQKKVDQCNDTTLPATHSILRLTEKSTDETYGFTPENPIKSGTGPNGGPANQRAYLNLLRDALGNPIAYERVGNCCSYKSENGLLGLATLDKYRITYKNDKGEQKETIVYLSFYDFETPEILVGFNTIN</sequence>
<evidence type="ECO:0000256" key="1">
    <source>
        <dbReference type="ARBA" id="ARBA00022737"/>
    </source>
</evidence>
<accession>A0A5B7SUU5</accession>
<dbReference type="Pfam" id="PF13432">
    <property type="entry name" value="TPR_16"/>
    <property type="match status" value="1"/>
</dbReference>
<keyword evidence="1" id="KW-0677">Repeat</keyword>
<dbReference type="Pfam" id="PF13414">
    <property type="entry name" value="TPR_11"/>
    <property type="match status" value="1"/>
</dbReference>
<dbReference type="GO" id="GO:0046813">
    <property type="term" value="P:receptor-mediated virion attachment to host cell"/>
    <property type="evidence" value="ECO:0007669"/>
    <property type="project" value="TreeGrafter"/>
</dbReference>
<dbReference type="Gene3D" id="1.25.40.10">
    <property type="entry name" value="Tetratricopeptide repeat domain"/>
    <property type="match status" value="2"/>
</dbReference>
<dbReference type="EMBL" id="CP040710">
    <property type="protein sequence ID" value="QCX00768.1"/>
    <property type="molecule type" value="Genomic_DNA"/>
</dbReference>
<organism evidence="5 6">
    <name type="scientific">Aggregatimonas sangjinii</name>
    <dbReference type="NCBI Taxonomy" id="2583587"/>
    <lineage>
        <taxon>Bacteria</taxon>
        <taxon>Pseudomonadati</taxon>
        <taxon>Bacteroidota</taxon>
        <taxon>Flavobacteriia</taxon>
        <taxon>Flavobacteriales</taxon>
        <taxon>Flavobacteriaceae</taxon>
        <taxon>Aggregatimonas</taxon>
    </lineage>
</organism>
<feature type="repeat" description="TPR" evidence="3">
    <location>
        <begin position="57"/>
        <end position="90"/>
    </location>
</feature>
<dbReference type="Proteomes" id="UP000310017">
    <property type="component" value="Chromosome"/>
</dbReference>
<gene>
    <name evidence="5" type="ORF">FGM00_11860</name>
</gene>
<dbReference type="SMART" id="SM00028">
    <property type="entry name" value="TPR"/>
    <property type="match status" value="4"/>
</dbReference>
<dbReference type="PANTHER" id="PTHR44858:SF1">
    <property type="entry name" value="UDP-N-ACETYLGLUCOSAMINE--PEPTIDE N-ACETYLGLUCOSAMINYLTRANSFERASE SPINDLY-RELATED"/>
    <property type="match status" value="1"/>
</dbReference>
<dbReference type="RefSeq" id="WP_138853112.1">
    <property type="nucleotide sequence ID" value="NZ_CP040710.1"/>
</dbReference>
<feature type="repeat" description="TPR" evidence="3">
    <location>
        <begin position="91"/>
        <end position="124"/>
    </location>
</feature>
<proteinExistence type="predicted"/>
<dbReference type="AlphaFoldDB" id="A0A5B7SUU5"/>
<feature type="chain" id="PRO_5022718159" evidence="4">
    <location>
        <begin position="23"/>
        <end position="287"/>
    </location>
</feature>
<keyword evidence="4" id="KW-0732">Signal</keyword>
<evidence type="ECO:0000313" key="5">
    <source>
        <dbReference type="EMBL" id="QCX00768.1"/>
    </source>
</evidence>
<dbReference type="OrthoDB" id="965869at2"/>
<dbReference type="InterPro" id="IPR050498">
    <property type="entry name" value="Ycf3"/>
</dbReference>
<dbReference type="SUPFAM" id="SSF48452">
    <property type="entry name" value="TPR-like"/>
    <property type="match status" value="1"/>
</dbReference>
<evidence type="ECO:0000256" key="2">
    <source>
        <dbReference type="ARBA" id="ARBA00022803"/>
    </source>
</evidence>
<name>A0A5B7SUU5_9FLAO</name>
<feature type="signal peptide" evidence="4">
    <location>
        <begin position="1"/>
        <end position="22"/>
    </location>
</feature>
<dbReference type="PROSITE" id="PS50005">
    <property type="entry name" value="TPR"/>
    <property type="match status" value="2"/>
</dbReference>
<keyword evidence="2 3" id="KW-0802">TPR repeat</keyword>
<evidence type="ECO:0000256" key="4">
    <source>
        <dbReference type="SAM" id="SignalP"/>
    </source>
</evidence>
<keyword evidence="6" id="KW-1185">Reference proteome</keyword>
<dbReference type="GO" id="GO:0009279">
    <property type="term" value="C:cell outer membrane"/>
    <property type="evidence" value="ECO:0007669"/>
    <property type="project" value="TreeGrafter"/>
</dbReference>
<dbReference type="InterPro" id="IPR011990">
    <property type="entry name" value="TPR-like_helical_dom_sf"/>
</dbReference>
<protein>
    <submittedName>
        <fullName evidence="5">Tetratricopeptide repeat protein</fullName>
    </submittedName>
</protein>
<evidence type="ECO:0000256" key="3">
    <source>
        <dbReference type="PROSITE-ProRule" id="PRU00339"/>
    </source>
</evidence>
<dbReference type="InterPro" id="IPR019734">
    <property type="entry name" value="TPR_rpt"/>
</dbReference>
<reference evidence="5 6" key="1">
    <citation type="submission" date="2019-05" db="EMBL/GenBank/DDBJ databases">
        <title>Genome sequencing of F202Z8.</title>
        <authorList>
            <person name="Kwon Y.M."/>
        </authorList>
    </citation>
    <scope>NUCLEOTIDE SEQUENCE [LARGE SCALE GENOMIC DNA]</scope>
    <source>
        <strain evidence="5 6">F202Z8</strain>
    </source>
</reference>